<organism evidence="3 4">
    <name type="scientific">Lacipirellula parvula</name>
    <dbReference type="NCBI Taxonomy" id="2650471"/>
    <lineage>
        <taxon>Bacteria</taxon>
        <taxon>Pseudomonadati</taxon>
        <taxon>Planctomycetota</taxon>
        <taxon>Planctomycetia</taxon>
        <taxon>Pirellulales</taxon>
        <taxon>Lacipirellulaceae</taxon>
        <taxon>Lacipirellula</taxon>
    </lineage>
</organism>
<protein>
    <recommendedName>
        <fullName evidence="2">Flagellar hook-length control protein-like C-terminal domain-containing protein</fullName>
    </recommendedName>
</protein>
<feature type="compositionally biased region" description="Low complexity" evidence="1">
    <location>
        <begin position="279"/>
        <end position="321"/>
    </location>
</feature>
<feature type="region of interest" description="Disordered" evidence="1">
    <location>
        <begin position="433"/>
        <end position="483"/>
    </location>
</feature>
<evidence type="ECO:0000259" key="2">
    <source>
        <dbReference type="Pfam" id="PF02120"/>
    </source>
</evidence>
<dbReference type="AlphaFoldDB" id="A0A5K7XM08"/>
<dbReference type="RefSeq" id="WP_152099664.1">
    <property type="nucleotide sequence ID" value="NZ_AP021861.1"/>
</dbReference>
<dbReference type="EMBL" id="AP021861">
    <property type="protein sequence ID" value="BBO34009.1"/>
    <property type="molecule type" value="Genomic_DNA"/>
</dbReference>
<feature type="compositionally biased region" description="Low complexity" evidence="1">
    <location>
        <begin position="148"/>
        <end position="158"/>
    </location>
</feature>
<dbReference type="Pfam" id="PF02120">
    <property type="entry name" value="Flg_hook"/>
    <property type="match status" value="1"/>
</dbReference>
<feature type="region of interest" description="Disordered" evidence="1">
    <location>
        <begin position="148"/>
        <end position="349"/>
    </location>
</feature>
<evidence type="ECO:0000313" key="4">
    <source>
        <dbReference type="Proteomes" id="UP000326837"/>
    </source>
</evidence>
<feature type="compositionally biased region" description="Low complexity" evidence="1">
    <location>
        <begin position="86"/>
        <end position="95"/>
    </location>
</feature>
<gene>
    <name evidence="3" type="ORF">PLANPX_3621</name>
</gene>
<accession>A0A5K7XM08</accession>
<evidence type="ECO:0000256" key="1">
    <source>
        <dbReference type="SAM" id="MobiDB-lite"/>
    </source>
</evidence>
<dbReference type="InterPro" id="IPR038610">
    <property type="entry name" value="FliK-like_C_sf"/>
</dbReference>
<name>A0A5K7XM08_9BACT</name>
<evidence type="ECO:0000313" key="3">
    <source>
        <dbReference type="EMBL" id="BBO34009.1"/>
    </source>
</evidence>
<dbReference type="KEGG" id="lpav:PLANPX_3621"/>
<feature type="compositionally biased region" description="Basic and acidic residues" evidence="1">
    <location>
        <begin position="55"/>
        <end position="74"/>
    </location>
</feature>
<reference evidence="4" key="1">
    <citation type="submission" date="2019-10" db="EMBL/GenBank/DDBJ databases">
        <title>Lacipirellula parvula gen. nov., sp. nov., representing a lineage of planctomycetes widespread in freshwater anoxic habitats, and description of the family Lacipirellulaceae.</title>
        <authorList>
            <person name="Dedysh S.N."/>
            <person name="Kulichevskaya I.S."/>
            <person name="Beletsky A.V."/>
            <person name="Rakitin A.L."/>
            <person name="Mardanov A.V."/>
            <person name="Ivanova A.A."/>
            <person name="Saltykova V.X."/>
            <person name="Rijpstra W.I.C."/>
            <person name="Sinninghe Damste J.S."/>
            <person name="Ravin N.V."/>
        </authorList>
    </citation>
    <scope>NUCLEOTIDE SEQUENCE [LARGE SCALE GENOMIC DNA]</scope>
    <source>
        <strain evidence="4">PX69</strain>
    </source>
</reference>
<dbReference type="Proteomes" id="UP000326837">
    <property type="component" value="Chromosome"/>
</dbReference>
<sequence length="495" mass="50877">MPFSPIDAIMPKAAPKRTADAAPRTENGSPFQPALEHAYKDKAEAPQKPAAPAPAERKPAEKSPTTGEKRESKQPADQAAANSQPASDASEAAEVAVEETTDDEDAAEISAEAAAAMLALQEAPAAEPVTTPIAVEGEKVEQVVAVAAPQAPATEKTGGSPGEEGDAEAGEQAASAEIEFAILDNAQTEPSQQESSTAQVVATAEVKPTAVENPEQPVVLVAEDAPATTAEQPGGEKLVAVEQAESPQEERSDDDASEEEAESADQSVTAEAKVEAVAEETAAAASANAASDSEASASDAANAPAPTSDVAAAGADSASRSTKAIDRLLGSRSLKAANESNDSNGMPSVDRARFVQRVEGAMKAAHQRDGKIHVRLSPPELGSVKIELAMQNGVLSAKLEAETPAARNILLDSLPALRDQLAQQDIRIEKFDVDVRQEGGNAGSNQTDDRTADQSGERQQNRPRPAGNSRVPATPVVARALSTGSSAAAGLDVRV</sequence>
<feature type="compositionally biased region" description="Acidic residues" evidence="1">
    <location>
        <begin position="251"/>
        <end position="263"/>
    </location>
</feature>
<keyword evidence="4" id="KW-1185">Reference proteome</keyword>
<feature type="compositionally biased region" description="Acidic residues" evidence="1">
    <location>
        <begin position="96"/>
        <end position="107"/>
    </location>
</feature>
<feature type="compositionally biased region" description="Basic and acidic residues" evidence="1">
    <location>
        <begin position="447"/>
        <end position="460"/>
    </location>
</feature>
<feature type="region of interest" description="Disordered" evidence="1">
    <location>
        <begin position="1"/>
        <end position="113"/>
    </location>
</feature>
<proteinExistence type="predicted"/>
<dbReference type="Gene3D" id="3.30.750.140">
    <property type="match status" value="1"/>
</dbReference>
<dbReference type="CDD" id="cd17470">
    <property type="entry name" value="T3SS_Flik_C"/>
    <property type="match status" value="1"/>
</dbReference>
<feature type="compositionally biased region" description="Polar residues" evidence="1">
    <location>
        <begin position="185"/>
        <end position="200"/>
    </location>
</feature>
<dbReference type="InterPro" id="IPR021136">
    <property type="entry name" value="Flagellar_hook_control-like_C"/>
</dbReference>
<feature type="domain" description="Flagellar hook-length control protein-like C-terminal" evidence="2">
    <location>
        <begin position="360"/>
        <end position="440"/>
    </location>
</feature>